<feature type="domain" description="Aldehyde dehydrogenase" evidence="3">
    <location>
        <begin position="13"/>
        <end position="469"/>
    </location>
</feature>
<dbReference type="PANTHER" id="PTHR42804:SF1">
    <property type="entry name" value="ALDEHYDE DEHYDROGENASE-RELATED"/>
    <property type="match status" value="1"/>
</dbReference>
<evidence type="ECO:0000256" key="1">
    <source>
        <dbReference type="ARBA" id="ARBA00009986"/>
    </source>
</evidence>
<dbReference type="SUPFAM" id="SSF53720">
    <property type="entry name" value="ALDH-like"/>
    <property type="match status" value="1"/>
</dbReference>
<dbReference type="InterPro" id="IPR016163">
    <property type="entry name" value="Ald_DH_C"/>
</dbReference>
<evidence type="ECO:0000313" key="5">
    <source>
        <dbReference type="Proteomes" id="UP000240418"/>
    </source>
</evidence>
<evidence type="ECO:0000256" key="2">
    <source>
        <dbReference type="ARBA" id="ARBA00023002"/>
    </source>
</evidence>
<accession>A0A2P8FAB8</accession>
<dbReference type="AlphaFoldDB" id="A0A2P8FAB8"/>
<dbReference type="InterPro" id="IPR015590">
    <property type="entry name" value="Aldehyde_DH_dom"/>
</dbReference>
<proteinExistence type="inferred from homology"/>
<dbReference type="Pfam" id="PF00171">
    <property type="entry name" value="Aldedh"/>
    <property type="match status" value="1"/>
</dbReference>
<dbReference type="Gene3D" id="3.40.309.10">
    <property type="entry name" value="Aldehyde Dehydrogenase, Chain A, domain 2"/>
    <property type="match status" value="1"/>
</dbReference>
<dbReference type="GO" id="GO:0016620">
    <property type="term" value="F:oxidoreductase activity, acting on the aldehyde or oxo group of donors, NAD or NADP as acceptor"/>
    <property type="evidence" value="ECO:0007669"/>
    <property type="project" value="InterPro"/>
</dbReference>
<comment type="similarity">
    <text evidence="1">Belongs to the aldehyde dehydrogenase family.</text>
</comment>
<dbReference type="PANTHER" id="PTHR42804">
    <property type="entry name" value="ALDEHYDE DEHYDROGENASE"/>
    <property type="match status" value="1"/>
</dbReference>
<evidence type="ECO:0000313" key="4">
    <source>
        <dbReference type="EMBL" id="PSL18681.1"/>
    </source>
</evidence>
<dbReference type="InterPro" id="IPR016161">
    <property type="entry name" value="Ald_DH/histidinol_DH"/>
</dbReference>
<dbReference type="InterPro" id="IPR016162">
    <property type="entry name" value="Ald_DH_N"/>
</dbReference>
<keyword evidence="2" id="KW-0560">Oxidoreductase</keyword>
<dbReference type="RefSeq" id="WP_106609054.1">
    <property type="nucleotide sequence ID" value="NZ_PYGJ01000009.1"/>
</dbReference>
<dbReference type="CDD" id="cd07138">
    <property type="entry name" value="ALDH_CddD_SSP0762"/>
    <property type="match status" value="1"/>
</dbReference>
<dbReference type="Proteomes" id="UP000240418">
    <property type="component" value="Unassembled WGS sequence"/>
</dbReference>
<dbReference type="Gene3D" id="3.40.605.10">
    <property type="entry name" value="Aldehyde Dehydrogenase, Chain A, domain 1"/>
    <property type="match status" value="1"/>
</dbReference>
<sequence length="475" mass="50938">MIEKRQFYINGQWVNPAAANDLDVIDPATEEVCAVISLGDQADTDAAVAAARAAFDGWAETPLAERVALLRKLGEVYNTRRDDMAEAIRMEMGAPIDLARNGQWGSGEWHLAGFLEALENFEFEVEMGADRIRKEPIGVCALITPWNWPMNQVVLKAIPAMAVGCTMVLKPSEIAPLSSIVFAEIVDEAGFPPGVFNLVNGDGVGVGSQLSSHPDVDMVSFTGSTRAGIAISKAAADTLKRVSLELGGKGANVIFADADEKAVKRGVIHCMNNSGQSCNAPTRMMVERSAYPKALEIAKAAAEATQVGPTTQSGRHIGPVVSEVQFNKIQGLIETGIKEGATVLAGGLGRPEGMNKGYFVRPTVFADVTPDMTIYREEIFGPVLSITPFDTEEQAVEMANDTVYGLTNYVQTQDDEKRLRMARKVRSGMVETNGIGRIQGSPFGGYKQSGNGREGGEWGLEEFCETKAISGVPMG</sequence>
<comment type="caution">
    <text evidence="4">The sequence shown here is derived from an EMBL/GenBank/DDBJ whole genome shotgun (WGS) entry which is preliminary data.</text>
</comment>
<evidence type="ECO:0000259" key="3">
    <source>
        <dbReference type="Pfam" id="PF00171"/>
    </source>
</evidence>
<keyword evidence="5" id="KW-1185">Reference proteome</keyword>
<protein>
    <submittedName>
        <fullName evidence="4">Aldehyde dehydrogenase (NAD+)</fullName>
    </submittedName>
</protein>
<reference evidence="4 5" key="1">
    <citation type="submission" date="2018-03" db="EMBL/GenBank/DDBJ databases">
        <title>Genomic Encyclopedia of Archaeal and Bacterial Type Strains, Phase II (KMG-II): from individual species to whole genera.</title>
        <authorList>
            <person name="Goeker M."/>
        </authorList>
    </citation>
    <scope>NUCLEOTIDE SEQUENCE [LARGE SCALE GENOMIC DNA]</scope>
    <source>
        <strain evidence="4 5">DSM 100673</strain>
    </source>
</reference>
<dbReference type="FunFam" id="3.40.309.10:FF:000012">
    <property type="entry name" value="Betaine aldehyde dehydrogenase"/>
    <property type="match status" value="1"/>
</dbReference>
<gene>
    <name evidence="4" type="ORF">CLV88_10966</name>
</gene>
<dbReference type="FunFam" id="3.40.605.10:FF:000007">
    <property type="entry name" value="NAD/NADP-dependent betaine aldehyde dehydrogenase"/>
    <property type="match status" value="1"/>
</dbReference>
<dbReference type="EMBL" id="PYGJ01000009">
    <property type="protein sequence ID" value="PSL18681.1"/>
    <property type="molecule type" value="Genomic_DNA"/>
</dbReference>
<organism evidence="4 5">
    <name type="scientific">Shimia abyssi</name>
    <dbReference type="NCBI Taxonomy" id="1662395"/>
    <lineage>
        <taxon>Bacteria</taxon>
        <taxon>Pseudomonadati</taxon>
        <taxon>Pseudomonadota</taxon>
        <taxon>Alphaproteobacteria</taxon>
        <taxon>Rhodobacterales</taxon>
        <taxon>Roseobacteraceae</taxon>
    </lineage>
</organism>
<name>A0A2P8FAB8_9RHOB</name>
<dbReference type="OrthoDB" id="9812625at2"/>